<dbReference type="InterPro" id="IPR011042">
    <property type="entry name" value="6-blade_b-propeller_TolB-like"/>
</dbReference>
<sequence length="110" mass="12154">MILISKRSVNRAVLALSLIGSTHAFANDTTEQEKWDVSQPTGEVHTVKIDTTESTWSNLDVHPNGDTIIFDMLGDLYTMPISGGEATPLLVGYDWNMQATYSPDGKKLHF</sequence>
<reference evidence="2 3" key="1">
    <citation type="submission" date="2023-01" db="EMBL/GenBank/DDBJ databases">
        <title>Psychrosphaera sp. nov., isolated from marine algae.</title>
        <authorList>
            <person name="Bayburt H."/>
            <person name="Choi B.J."/>
            <person name="Kim J.M."/>
            <person name="Choi D.G."/>
            <person name="Jeon C.O."/>
        </authorList>
    </citation>
    <scope>NUCLEOTIDE SEQUENCE [LARGE SCALE GENOMIC DNA]</scope>
    <source>
        <strain evidence="2 3">G1-22</strain>
    </source>
</reference>
<proteinExistence type="predicted"/>
<evidence type="ECO:0000256" key="1">
    <source>
        <dbReference type="SAM" id="SignalP"/>
    </source>
</evidence>
<gene>
    <name evidence="2" type="ORF">PN838_05035</name>
</gene>
<keyword evidence="1" id="KW-0732">Signal</keyword>
<feature type="chain" id="PRO_5045171579" evidence="1">
    <location>
        <begin position="27"/>
        <end position="110"/>
    </location>
</feature>
<evidence type="ECO:0000313" key="3">
    <source>
        <dbReference type="Proteomes" id="UP001528411"/>
    </source>
</evidence>
<dbReference type="Proteomes" id="UP001528411">
    <property type="component" value="Unassembled WGS sequence"/>
</dbReference>
<organism evidence="2 3">
    <name type="scientific">Psychrosphaera algicola</name>
    <dbReference type="NCBI Taxonomy" id="3023714"/>
    <lineage>
        <taxon>Bacteria</taxon>
        <taxon>Pseudomonadati</taxon>
        <taxon>Pseudomonadota</taxon>
        <taxon>Gammaproteobacteria</taxon>
        <taxon>Alteromonadales</taxon>
        <taxon>Pseudoalteromonadaceae</taxon>
        <taxon>Psychrosphaera</taxon>
    </lineage>
</organism>
<dbReference type="Gene3D" id="2.120.10.30">
    <property type="entry name" value="TolB, C-terminal domain"/>
    <property type="match status" value="1"/>
</dbReference>
<keyword evidence="3" id="KW-1185">Reference proteome</keyword>
<name>A0ABT5FCG1_9GAMM</name>
<accession>A0ABT5FCG1</accession>
<feature type="signal peptide" evidence="1">
    <location>
        <begin position="1"/>
        <end position="26"/>
    </location>
</feature>
<dbReference type="EMBL" id="JAQOMS010000002">
    <property type="protein sequence ID" value="MDC2888261.1"/>
    <property type="molecule type" value="Genomic_DNA"/>
</dbReference>
<protein>
    <submittedName>
        <fullName evidence="2">Uncharacterized protein</fullName>
    </submittedName>
</protein>
<comment type="caution">
    <text evidence="2">The sequence shown here is derived from an EMBL/GenBank/DDBJ whole genome shotgun (WGS) entry which is preliminary data.</text>
</comment>
<evidence type="ECO:0000313" key="2">
    <source>
        <dbReference type="EMBL" id="MDC2888261.1"/>
    </source>
</evidence>
<dbReference type="SUPFAM" id="SSF82171">
    <property type="entry name" value="DPP6 N-terminal domain-like"/>
    <property type="match status" value="1"/>
</dbReference>